<reference evidence="1 2" key="1">
    <citation type="journal article" date="2018" name="Emerg. Microbes Infect.">
        <title>Genomic analysis of oral Campylobacter concisus strains identified a potential bacterial molecular marker associated with active Crohn's disease.</title>
        <authorList>
            <person name="Liu F."/>
            <person name="Ma R."/>
            <person name="Tay C.Y.A."/>
            <person name="Octavia S."/>
            <person name="Lan R."/>
            <person name="Chung H.K.L."/>
            <person name="Riordan S.M."/>
            <person name="Grimm M.C."/>
            <person name="Leong R.W."/>
            <person name="Tanaka M.M."/>
            <person name="Connor S."/>
            <person name="Zhang L."/>
        </authorList>
    </citation>
    <scope>NUCLEOTIDE SEQUENCE [LARGE SCALE GENOMIC DNA]</scope>
    <source>
        <strain evidence="1 2">P13UCO-S1</strain>
    </source>
</reference>
<dbReference type="RefSeq" id="WP_107856844.1">
    <property type="nucleotide sequence ID" value="NZ_PIQU01000011.1"/>
</dbReference>
<dbReference type="Gene3D" id="1.10.260.40">
    <property type="entry name" value="lambda repressor-like DNA-binding domains"/>
    <property type="match status" value="1"/>
</dbReference>
<accession>A0A7S9RRF7</accession>
<protein>
    <submittedName>
        <fullName evidence="1">XRE family transcriptional regulator</fullName>
    </submittedName>
</protein>
<evidence type="ECO:0000313" key="1">
    <source>
        <dbReference type="EMBL" id="QPH96538.1"/>
    </source>
</evidence>
<organism evidence="1 2">
    <name type="scientific">Campylobacter concisus</name>
    <dbReference type="NCBI Taxonomy" id="199"/>
    <lineage>
        <taxon>Bacteria</taxon>
        <taxon>Pseudomonadati</taxon>
        <taxon>Campylobacterota</taxon>
        <taxon>Epsilonproteobacteria</taxon>
        <taxon>Campylobacterales</taxon>
        <taxon>Campylobacteraceae</taxon>
        <taxon>Campylobacter</taxon>
    </lineage>
</organism>
<proteinExistence type="predicted"/>
<dbReference type="GO" id="GO:0003677">
    <property type="term" value="F:DNA binding"/>
    <property type="evidence" value="ECO:0007669"/>
    <property type="project" value="InterPro"/>
</dbReference>
<gene>
    <name evidence="1" type="ORF">CVT08_04425</name>
</gene>
<dbReference type="SUPFAM" id="SSF47413">
    <property type="entry name" value="lambda repressor-like DNA-binding domains"/>
    <property type="match status" value="1"/>
</dbReference>
<dbReference type="InterPro" id="IPR010982">
    <property type="entry name" value="Lambda_DNA-bd_dom_sf"/>
</dbReference>
<name>A0A7S9RRF7_9BACT</name>
<dbReference type="AlphaFoldDB" id="A0A7S9RRF7"/>
<dbReference type="Proteomes" id="UP000594707">
    <property type="component" value="Chromosome"/>
</dbReference>
<sequence>MELNDLINRIHKLIEAKEIKTISQAEMAKRIGVQHRTYVEYSRGKNQPLAMKALLNLLNELDDDEIVKVVREWVD</sequence>
<evidence type="ECO:0000313" key="2">
    <source>
        <dbReference type="Proteomes" id="UP000594707"/>
    </source>
</evidence>
<dbReference type="EMBL" id="CP060705">
    <property type="protein sequence ID" value="QPH96538.1"/>
    <property type="molecule type" value="Genomic_DNA"/>
</dbReference>